<evidence type="ECO:0000313" key="3">
    <source>
        <dbReference type="Proteomes" id="UP000654075"/>
    </source>
</evidence>
<keyword evidence="3" id="KW-1185">Reference proteome</keyword>
<comment type="caution">
    <text evidence="2">The sequence shown here is derived from an EMBL/GenBank/DDBJ whole genome shotgun (WGS) entry which is preliminary data.</text>
</comment>
<organism evidence="2 3">
    <name type="scientific">Polarella glacialis</name>
    <name type="common">Dinoflagellate</name>
    <dbReference type="NCBI Taxonomy" id="89957"/>
    <lineage>
        <taxon>Eukaryota</taxon>
        <taxon>Sar</taxon>
        <taxon>Alveolata</taxon>
        <taxon>Dinophyceae</taxon>
        <taxon>Suessiales</taxon>
        <taxon>Suessiaceae</taxon>
        <taxon>Polarella</taxon>
    </lineage>
</organism>
<feature type="non-terminal residue" evidence="2">
    <location>
        <position position="295"/>
    </location>
</feature>
<keyword evidence="1" id="KW-0812">Transmembrane</keyword>
<dbReference type="EMBL" id="CAJNNV010000092">
    <property type="protein sequence ID" value="CAE8581432.1"/>
    <property type="molecule type" value="Genomic_DNA"/>
</dbReference>
<accession>A0A813D1P4</accession>
<dbReference type="Proteomes" id="UP000654075">
    <property type="component" value="Unassembled WGS sequence"/>
</dbReference>
<name>A0A813D1P4_POLGL</name>
<proteinExistence type="predicted"/>
<evidence type="ECO:0000256" key="1">
    <source>
        <dbReference type="SAM" id="Phobius"/>
    </source>
</evidence>
<protein>
    <submittedName>
        <fullName evidence="2">Uncharacterized protein</fullName>
    </submittedName>
</protein>
<reference evidence="2" key="1">
    <citation type="submission" date="2021-02" db="EMBL/GenBank/DDBJ databases">
        <authorList>
            <person name="Dougan E. K."/>
            <person name="Rhodes N."/>
            <person name="Thang M."/>
            <person name="Chan C."/>
        </authorList>
    </citation>
    <scope>NUCLEOTIDE SEQUENCE</scope>
</reference>
<dbReference type="AlphaFoldDB" id="A0A813D1P4"/>
<feature type="transmembrane region" description="Helical" evidence="1">
    <location>
        <begin position="56"/>
        <end position="78"/>
    </location>
</feature>
<sequence>MSFRPQFTDFQAPPNLEAGFLNYGGAGGLGRKIEARNRFFEGHLKHLNESTKKADVAALVFMPWVCFVAVMCPFALFFWTVNFLPWNVLAASTVFGLLMFFWPNVHRVQNSLYFRVLGASCLVSTLMGMSLGLYDHIKYTSFYRAYGISPSFNDILPTAVPGAYQDASVIQFSKDAKIDVTMSLGYTNGEVYCVAPIFDGATYATVNAGTSVGFWAVGVDCCSGRGHFQCGPVWNENVHGGLAITRQGQTPLLDLATFRVAAQAAALSSNLVVPLDAVFVKWSSQPTELIDEFWQ</sequence>
<evidence type="ECO:0000313" key="2">
    <source>
        <dbReference type="EMBL" id="CAE8581432.1"/>
    </source>
</evidence>
<feature type="transmembrane region" description="Helical" evidence="1">
    <location>
        <begin position="84"/>
        <end position="105"/>
    </location>
</feature>
<keyword evidence="1" id="KW-1133">Transmembrane helix</keyword>
<keyword evidence="1" id="KW-0472">Membrane</keyword>
<feature type="transmembrane region" description="Helical" evidence="1">
    <location>
        <begin position="112"/>
        <end position="134"/>
    </location>
</feature>
<dbReference type="OrthoDB" id="438736at2759"/>
<gene>
    <name evidence="2" type="ORF">PGLA1383_LOCUS458</name>
</gene>